<organism evidence="7 8">
    <name type="scientific">Engystomops pustulosus</name>
    <name type="common">Tungara frog</name>
    <name type="synonym">Physalaemus pustulosus</name>
    <dbReference type="NCBI Taxonomy" id="76066"/>
    <lineage>
        <taxon>Eukaryota</taxon>
        <taxon>Metazoa</taxon>
        <taxon>Chordata</taxon>
        <taxon>Craniata</taxon>
        <taxon>Vertebrata</taxon>
        <taxon>Euteleostomi</taxon>
        <taxon>Amphibia</taxon>
        <taxon>Batrachia</taxon>
        <taxon>Anura</taxon>
        <taxon>Neobatrachia</taxon>
        <taxon>Hyloidea</taxon>
        <taxon>Leptodactylidae</taxon>
        <taxon>Leiuperinae</taxon>
        <taxon>Engystomops</taxon>
    </lineage>
</organism>
<name>A0AAV7C5E0_ENGPU</name>
<evidence type="ECO:0000256" key="2">
    <source>
        <dbReference type="ARBA" id="ARBA00007524"/>
    </source>
</evidence>
<dbReference type="EMBL" id="WNYA01000004">
    <property type="protein sequence ID" value="KAG8579824.1"/>
    <property type="molecule type" value="Genomic_DNA"/>
</dbReference>
<feature type="transmembrane region" description="Helical" evidence="6">
    <location>
        <begin position="78"/>
        <end position="95"/>
    </location>
</feature>
<proteinExistence type="inferred from homology"/>
<evidence type="ECO:0008006" key="9">
    <source>
        <dbReference type="Google" id="ProtNLM"/>
    </source>
</evidence>
<evidence type="ECO:0000256" key="3">
    <source>
        <dbReference type="ARBA" id="ARBA00022692"/>
    </source>
</evidence>
<keyword evidence="3 6" id="KW-0812">Transmembrane</keyword>
<accession>A0AAV7C5E0</accession>
<dbReference type="GO" id="GO:0005741">
    <property type="term" value="C:mitochondrial outer membrane"/>
    <property type="evidence" value="ECO:0007669"/>
    <property type="project" value="TreeGrafter"/>
</dbReference>
<evidence type="ECO:0000256" key="5">
    <source>
        <dbReference type="ARBA" id="ARBA00023136"/>
    </source>
</evidence>
<feature type="transmembrane region" description="Helical" evidence="6">
    <location>
        <begin position="133"/>
        <end position="155"/>
    </location>
</feature>
<evidence type="ECO:0000313" key="7">
    <source>
        <dbReference type="EMBL" id="KAG8579824.1"/>
    </source>
</evidence>
<feature type="transmembrane region" description="Helical" evidence="6">
    <location>
        <begin position="6"/>
        <end position="26"/>
    </location>
</feature>
<dbReference type="InterPro" id="IPR038330">
    <property type="entry name" value="TspO/MBR-related_sf"/>
</dbReference>
<dbReference type="Proteomes" id="UP000824782">
    <property type="component" value="Unassembled WGS sequence"/>
</dbReference>
<dbReference type="Gene3D" id="1.20.1260.100">
    <property type="entry name" value="TspO/MBR protein"/>
    <property type="match status" value="1"/>
</dbReference>
<dbReference type="GO" id="GO:0033013">
    <property type="term" value="P:tetrapyrrole metabolic process"/>
    <property type="evidence" value="ECO:0007669"/>
    <property type="project" value="UniProtKB-ARBA"/>
</dbReference>
<evidence type="ECO:0000256" key="1">
    <source>
        <dbReference type="ARBA" id="ARBA00004141"/>
    </source>
</evidence>
<dbReference type="PANTHER" id="PTHR10057:SF0">
    <property type="entry name" value="TRANSLOCATOR PROTEIN"/>
    <property type="match status" value="1"/>
</dbReference>
<keyword evidence="5 6" id="KW-0472">Membrane</keyword>
<evidence type="ECO:0000256" key="6">
    <source>
        <dbReference type="SAM" id="Phobius"/>
    </source>
</evidence>
<dbReference type="InterPro" id="IPR004307">
    <property type="entry name" value="TspO_MBR"/>
</dbReference>
<protein>
    <recommendedName>
        <fullName evidence="9">Translocator protein</fullName>
    </recommendedName>
</protein>
<evidence type="ECO:0000256" key="4">
    <source>
        <dbReference type="ARBA" id="ARBA00022989"/>
    </source>
</evidence>
<comment type="caution">
    <text evidence="7">The sequence shown here is derived from an EMBL/GenBank/DDBJ whole genome shotgun (WGS) entry which is preliminary data.</text>
</comment>
<keyword evidence="4 6" id="KW-1133">Transmembrane helix</keyword>
<reference evidence="7" key="1">
    <citation type="thesis" date="2020" institute="ProQuest LLC" country="789 East Eisenhower Parkway, Ann Arbor, MI, USA">
        <title>Comparative Genomics and Chromosome Evolution.</title>
        <authorList>
            <person name="Mudd A.B."/>
        </authorList>
    </citation>
    <scope>NUCLEOTIDE SEQUENCE</scope>
    <source>
        <strain evidence="7">237g6f4</strain>
        <tissue evidence="7">Blood</tissue>
    </source>
</reference>
<dbReference type="Pfam" id="PF03073">
    <property type="entry name" value="TspO_MBR"/>
    <property type="match status" value="1"/>
</dbReference>
<dbReference type="PIRSF" id="PIRSF005859">
    <property type="entry name" value="PBR"/>
    <property type="match status" value="1"/>
</dbReference>
<dbReference type="PANTHER" id="PTHR10057">
    <property type="entry name" value="PERIPHERAL-TYPE BENZODIAZEPINE RECEPTOR"/>
    <property type="match status" value="1"/>
</dbReference>
<gene>
    <name evidence="7" type="ORF">GDO81_011069</name>
</gene>
<keyword evidence="8" id="KW-1185">Reference proteome</keyword>
<sequence length="163" mass="18009">MAPSWLPAVGFTVLPSVGSAIVGIGTNGQIETWYATLKKPRWCPPDWVFPPVWATLYTSMGYGSYLIWKELGGFTEDAVVPLGVYGAQLALNWTWSQVFFGAHKIKLAFFEVLLMTGSTAATVAVWYPISRTAAALMSPTLAWLTLATALSYRLWRDNPDKEE</sequence>
<dbReference type="AlphaFoldDB" id="A0AAV7C5E0"/>
<dbReference type="FunFam" id="1.20.1260.100:FF:000001">
    <property type="entry name" value="translocator protein 2"/>
    <property type="match status" value="1"/>
</dbReference>
<feature type="transmembrane region" description="Helical" evidence="6">
    <location>
        <begin position="47"/>
        <end position="66"/>
    </location>
</feature>
<comment type="subcellular location">
    <subcellularLocation>
        <location evidence="1">Membrane</location>
        <topology evidence="1">Multi-pass membrane protein</topology>
    </subcellularLocation>
</comment>
<dbReference type="CDD" id="cd15904">
    <property type="entry name" value="TSPO_MBR"/>
    <property type="match status" value="1"/>
</dbReference>
<comment type="similarity">
    <text evidence="2">Belongs to the TspO/BZRP family.</text>
</comment>
<feature type="transmembrane region" description="Helical" evidence="6">
    <location>
        <begin position="107"/>
        <end position="127"/>
    </location>
</feature>
<evidence type="ECO:0000313" key="8">
    <source>
        <dbReference type="Proteomes" id="UP000824782"/>
    </source>
</evidence>